<feature type="domain" description="DNA mismatch repair protein MutS-like N-terminal" evidence="10">
    <location>
        <begin position="177"/>
        <end position="288"/>
    </location>
</feature>
<dbReference type="GO" id="GO:0006298">
    <property type="term" value="P:mismatch repair"/>
    <property type="evidence" value="ECO:0007669"/>
    <property type="project" value="InterPro"/>
</dbReference>
<dbReference type="AlphaFoldDB" id="A0AAN8JPW3"/>
<comment type="similarity">
    <text evidence="1">Belongs to the DNA mismatch repair MutS family. MSH3 subfamily.</text>
</comment>
<keyword evidence="5" id="KW-0067">ATP-binding</keyword>
<dbReference type="Pfam" id="PF01624">
    <property type="entry name" value="MutS_I"/>
    <property type="match status" value="1"/>
</dbReference>
<dbReference type="GO" id="GO:0006312">
    <property type="term" value="P:mitotic recombination"/>
    <property type="evidence" value="ECO:0007669"/>
    <property type="project" value="TreeGrafter"/>
</dbReference>
<evidence type="ECO:0000256" key="1">
    <source>
        <dbReference type="ARBA" id="ARBA00007094"/>
    </source>
</evidence>
<proteinExistence type="inferred from homology"/>
<feature type="region of interest" description="Disordered" evidence="9">
    <location>
        <begin position="1"/>
        <end position="76"/>
    </location>
</feature>
<dbReference type="SUPFAM" id="SSF55271">
    <property type="entry name" value="DNA repair protein MutS, domain I"/>
    <property type="match status" value="1"/>
</dbReference>
<evidence type="ECO:0000256" key="2">
    <source>
        <dbReference type="ARBA" id="ARBA00022151"/>
    </source>
</evidence>
<accession>A0AAN8JPW3</accession>
<keyword evidence="3" id="KW-0547">Nucleotide-binding</keyword>
<dbReference type="InterPro" id="IPR045076">
    <property type="entry name" value="MutS"/>
</dbReference>
<dbReference type="FunFam" id="3.40.1170.10:FF:000004">
    <property type="entry name" value="DNA mismatch repair protein"/>
    <property type="match status" value="1"/>
</dbReference>
<organism evidence="11 12">
    <name type="scientific">Patella caerulea</name>
    <name type="common">Rayed Mediterranean limpet</name>
    <dbReference type="NCBI Taxonomy" id="87958"/>
    <lineage>
        <taxon>Eukaryota</taxon>
        <taxon>Metazoa</taxon>
        <taxon>Spiralia</taxon>
        <taxon>Lophotrochozoa</taxon>
        <taxon>Mollusca</taxon>
        <taxon>Gastropoda</taxon>
        <taxon>Patellogastropoda</taxon>
        <taxon>Patelloidea</taxon>
        <taxon>Patellidae</taxon>
        <taxon>Patella</taxon>
    </lineage>
</organism>
<dbReference type="EMBL" id="JAZGQO010000008">
    <property type="protein sequence ID" value="KAK6179330.1"/>
    <property type="molecule type" value="Genomic_DNA"/>
</dbReference>
<name>A0AAN8JPW3_PATCE</name>
<comment type="caution">
    <text evidence="11">The sequence shown here is derived from an EMBL/GenBank/DDBJ whole genome shotgun (WGS) entry which is preliminary data.</text>
</comment>
<keyword evidence="7" id="KW-0234">DNA repair</keyword>
<dbReference type="InterPro" id="IPR016151">
    <property type="entry name" value="DNA_mismatch_repair_MutS_N"/>
</dbReference>
<evidence type="ECO:0000256" key="5">
    <source>
        <dbReference type="ARBA" id="ARBA00022840"/>
    </source>
</evidence>
<protein>
    <recommendedName>
        <fullName evidence="2 8">DNA mismatch repair protein MSH3</fullName>
    </recommendedName>
    <alternativeName>
        <fullName evidence="2 8">DNA mismatch repair protein MSH3</fullName>
    </alternativeName>
</protein>
<feature type="compositionally biased region" description="Polar residues" evidence="9">
    <location>
        <begin position="1"/>
        <end position="10"/>
    </location>
</feature>
<evidence type="ECO:0000256" key="6">
    <source>
        <dbReference type="ARBA" id="ARBA00023125"/>
    </source>
</evidence>
<sequence length="293" mass="32785">MQNKKQQVTLSKFFALKEKSRGGNNFNTDEETRVKSKKNSKRKAVNDDTSPSTSNKKSKAKSSNGNSVNDAINLDDHHDDNYSANISRCSGAVSGATLQKLHQFSSELNSDGNREIRTPRNVPDIDRLTVADETKNNSDDADVEITASTSGTSHSRLNQFSNSKSKNSCFSKKSKYTPLELQYMEIKEQYEDAVLFVECGYKYRFFGQDAEIAARVLKIYCHMDHNFMTASIPTHRLFVHVRRLVTAGYKVGVVKQMETAALKAAGDNKNTPFTRKLSALYTKSTLIGEDILL</sequence>
<dbReference type="InterPro" id="IPR007695">
    <property type="entry name" value="DNA_mismatch_repair_MutS-lik_N"/>
</dbReference>
<dbReference type="Gene3D" id="3.40.1170.10">
    <property type="entry name" value="DNA repair protein MutS, domain I"/>
    <property type="match status" value="1"/>
</dbReference>
<dbReference type="GO" id="GO:0005634">
    <property type="term" value="C:nucleus"/>
    <property type="evidence" value="ECO:0007669"/>
    <property type="project" value="TreeGrafter"/>
</dbReference>
<dbReference type="GO" id="GO:0030983">
    <property type="term" value="F:mismatched DNA binding"/>
    <property type="evidence" value="ECO:0007669"/>
    <property type="project" value="InterPro"/>
</dbReference>
<evidence type="ECO:0000313" key="11">
    <source>
        <dbReference type="EMBL" id="KAK6179330.1"/>
    </source>
</evidence>
<dbReference type="PANTHER" id="PTHR11361:SF122">
    <property type="entry name" value="DNA MISMATCH REPAIR PROTEIN MSH3"/>
    <property type="match status" value="1"/>
</dbReference>
<evidence type="ECO:0000256" key="9">
    <source>
        <dbReference type="SAM" id="MobiDB-lite"/>
    </source>
</evidence>
<dbReference type="GO" id="GO:0005524">
    <property type="term" value="F:ATP binding"/>
    <property type="evidence" value="ECO:0007669"/>
    <property type="project" value="UniProtKB-KW"/>
</dbReference>
<dbReference type="GO" id="GO:0140664">
    <property type="term" value="F:ATP-dependent DNA damage sensor activity"/>
    <property type="evidence" value="ECO:0007669"/>
    <property type="project" value="InterPro"/>
</dbReference>
<keyword evidence="12" id="KW-1185">Reference proteome</keyword>
<dbReference type="PANTHER" id="PTHR11361">
    <property type="entry name" value="DNA MISMATCH REPAIR PROTEIN MUTS FAMILY MEMBER"/>
    <property type="match status" value="1"/>
</dbReference>
<keyword evidence="4" id="KW-0227">DNA damage</keyword>
<evidence type="ECO:0000256" key="7">
    <source>
        <dbReference type="ARBA" id="ARBA00023204"/>
    </source>
</evidence>
<evidence type="ECO:0000256" key="4">
    <source>
        <dbReference type="ARBA" id="ARBA00022763"/>
    </source>
</evidence>
<evidence type="ECO:0000259" key="10">
    <source>
        <dbReference type="Pfam" id="PF01624"/>
    </source>
</evidence>
<gene>
    <name evidence="11" type="ORF">SNE40_011717</name>
</gene>
<feature type="compositionally biased region" description="Low complexity" evidence="9">
    <location>
        <begin position="50"/>
        <end position="69"/>
    </location>
</feature>
<evidence type="ECO:0000256" key="8">
    <source>
        <dbReference type="ARBA" id="ARBA00073774"/>
    </source>
</evidence>
<evidence type="ECO:0000256" key="3">
    <source>
        <dbReference type="ARBA" id="ARBA00022741"/>
    </source>
</evidence>
<dbReference type="Proteomes" id="UP001347796">
    <property type="component" value="Unassembled WGS sequence"/>
</dbReference>
<reference evidence="11 12" key="1">
    <citation type="submission" date="2024-01" db="EMBL/GenBank/DDBJ databases">
        <title>The genome of the rayed Mediterranean limpet Patella caerulea (Linnaeus, 1758).</title>
        <authorList>
            <person name="Anh-Thu Weber A."/>
            <person name="Halstead-Nussloch G."/>
        </authorList>
    </citation>
    <scope>NUCLEOTIDE SEQUENCE [LARGE SCALE GENOMIC DNA]</scope>
    <source>
        <strain evidence="11">AATW-2023a</strain>
        <tissue evidence="11">Whole specimen</tissue>
    </source>
</reference>
<keyword evidence="6" id="KW-0238">DNA-binding</keyword>
<evidence type="ECO:0000313" key="12">
    <source>
        <dbReference type="Proteomes" id="UP001347796"/>
    </source>
</evidence>